<dbReference type="SUPFAM" id="SSF48366">
    <property type="entry name" value="Ras GEF"/>
    <property type="match status" value="1"/>
</dbReference>
<feature type="region of interest" description="Disordered" evidence="3">
    <location>
        <begin position="511"/>
        <end position="536"/>
    </location>
</feature>
<evidence type="ECO:0000256" key="4">
    <source>
        <dbReference type="SAM" id="SignalP"/>
    </source>
</evidence>
<evidence type="ECO:0000259" key="5">
    <source>
        <dbReference type="PROSITE" id="PS50009"/>
    </source>
</evidence>
<feature type="signal peptide" evidence="4">
    <location>
        <begin position="1"/>
        <end position="20"/>
    </location>
</feature>
<comment type="caution">
    <text evidence="6">The sequence shown here is derived from an EMBL/GenBank/DDBJ whole genome shotgun (WGS) entry which is preliminary data.</text>
</comment>
<name>A0AAD5U1L0_9FUNG</name>
<dbReference type="InterPro" id="IPR001895">
    <property type="entry name" value="RASGEF_cat_dom"/>
</dbReference>
<dbReference type="GO" id="GO:0005085">
    <property type="term" value="F:guanyl-nucleotide exchange factor activity"/>
    <property type="evidence" value="ECO:0007669"/>
    <property type="project" value="UniProtKB-KW"/>
</dbReference>
<feature type="compositionally biased region" description="Polar residues" evidence="3">
    <location>
        <begin position="815"/>
        <end position="832"/>
    </location>
</feature>
<evidence type="ECO:0000313" key="7">
    <source>
        <dbReference type="Proteomes" id="UP001211065"/>
    </source>
</evidence>
<accession>A0AAD5U1L0</accession>
<evidence type="ECO:0000256" key="2">
    <source>
        <dbReference type="PROSITE-ProRule" id="PRU00168"/>
    </source>
</evidence>
<evidence type="ECO:0000256" key="1">
    <source>
        <dbReference type="ARBA" id="ARBA00022658"/>
    </source>
</evidence>
<dbReference type="Proteomes" id="UP001211065">
    <property type="component" value="Unassembled WGS sequence"/>
</dbReference>
<feature type="region of interest" description="Disordered" evidence="3">
    <location>
        <begin position="809"/>
        <end position="832"/>
    </location>
</feature>
<reference evidence="6" key="1">
    <citation type="submission" date="2020-05" db="EMBL/GenBank/DDBJ databases">
        <title>Phylogenomic resolution of chytrid fungi.</title>
        <authorList>
            <person name="Stajich J.E."/>
            <person name="Amses K."/>
            <person name="Simmons R."/>
            <person name="Seto K."/>
            <person name="Myers J."/>
            <person name="Bonds A."/>
            <person name="Quandt C.A."/>
            <person name="Barry K."/>
            <person name="Liu P."/>
            <person name="Grigoriev I."/>
            <person name="Longcore J.E."/>
            <person name="James T.Y."/>
        </authorList>
    </citation>
    <scope>NUCLEOTIDE SEQUENCE</scope>
    <source>
        <strain evidence="6">JEL0476</strain>
    </source>
</reference>
<keyword evidence="7" id="KW-1185">Reference proteome</keyword>
<feature type="compositionally biased region" description="Low complexity" evidence="3">
    <location>
        <begin position="524"/>
        <end position="535"/>
    </location>
</feature>
<protein>
    <submittedName>
        <fullName evidence="6">RasGEF</fullName>
    </submittedName>
</protein>
<dbReference type="Gene3D" id="1.10.840.10">
    <property type="entry name" value="Ras guanine-nucleotide exchange factors catalytic domain"/>
    <property type="match status" value="1"/>
</dbReference>
<feature type="domain" description="Ras-GEF" evidence="5">
    <location>
        <begin position="135"/>
        <end position="408"/>
    </location>
</feature>
<dbReference type="GO" id="GO:0007265">
    <property type="term" value="P:Ras protein signal transduction"/>
    <property type="evidence" value="ECO:0007669"/>
    <property type="project" value="TreeGrafter"/>
</dbReference>
<dbReference type="InterPro" id="IPR008937">
    <property type="entry name" value="Ras-like_GEF"/>
</dbReference>
<dbReference type="InterPro" id="IPR023578">
    <property type="entry name" value="Ras_GEF_dom_sf"/>
</dbReference>
<dbReference type="AlphaFoldDB" id="A0AAD5U1L0"/>
<dbReference type="SMART" id="SM00147">
    <property type="entry name" value="RasGEF"/>
    <property type="match status" value="1"/>
</dbReference>
<evidence type="ECO:0000256" key="3">
    <source>
        <dbReference type="SAM" id="MobiDB-lite"/>
    </source>
</evidence>
<dbReference type="Pfam" id="PF00617">
    <property type="entry name" value="RasGEF"/>
    <property type="match status" value="1"/>
</dbReference>
<dbReference type="PROSITE" id="PS50009">
    <property type="entry name" value="RASGEF_CAT"/>
    <property type="match status" value="1"/>
</dbReference>
<dbReference type="InterPro" id="IPR036964">
    <property type="entry name" value="RASGEF_cat_dom_sf"/>
</dbReference>
<dbReference type="GO" id="GO:0005886">
    <property type="term" value="C:plasma membrane"/>
    <property type="evidence" value="ECO:0007669"/>
    <property type="project" value="TreeGrafter"/>
</dbReference>
<sequence length="832" mass="94238">MRGVLALIKVVNITFDLLIAQSTSILEFLDNDENSAKFEFLDLSNIKGMLAVCQTCLDKTSEFFNTAKFEKPKLVRQRSFSKKHSSFTGAEIPQLKLKNDNLPMSPLLLMYIDALKEITDKTTEKNEKIQYDKPDYTSLAENSEKKKQKMGKILSLIQFSASSLSFLSFKSSVLAYRLCIIQQDLFCDITTQDFLLYRMVESTILEDLSFNDRAENIMQWIHIANKLLQAKNVQTCKAVVCALGTPPILRLKKTWPLVSKKMLERLRHINLLLSEQDNYKNLRAWMAENKDTPGIPFLGIFIQDLTYLRCLHDTELKEKRKKEILDTFENFKNGQKYTYEKFVASVKNISGFNIPKNGLEYNKLKGYLVNAKQMEKDSVGLLAHHWLLTRKKYSEKEIDEISSSREPKSKSQENFYKVNFTNYDGINEYITLDLSEAFEYLSLNNLDIPSQDFLNSFNNSEELYPKSPKMSKRKLTTSSTIKGVLGFGTGINKKDLLNEPNDPLELLQLNENDVNDTDQERGFSTPTSTSESTATQRIKKKAIGIGMGMGMTLNPFHSNLKSNKKSFQELELVEEKSSANLNNNSETSVSPVKGISESTSTNNIKNYLKATKSTVTRQLKEKETAKETNNQTNNKEENLSILPSIVDTNKTMLQQTLILNETLNFYNLKNDGNLTGNRGSENESESAIQSARSSLISINSLNSLNSFNFVLEHLIDDELMNSSNDNDNSSTTSGRVENGKIRLNTLSNVDVQQPPVNTDLNSNESNVASVAVFITPDKFYSSPSSQICPSEKVEKNSFKKIFTDSKSKLHEQFKLPNSPSIERTNTTSGFTK</sequence>
<dbReference type="EMBL" id="JADGJW010000252">
    <property type="protein sequence ID" value="KAJ3221092.1"/>
    <property type="molecule type" value="Genomic_DNA"/>
</dbReference>
<dbReference type="PANTHER" id="PTHR23113">
    <property type="entry name" value="GUANINE NUCLEOTIDE EXCHANGE FACTOR"/>
    <property type="match status" value="1"/>
</dbReference>
<dbReference type="PANTHER" id="PTHR23113:SF368">
    <property type="entry name" value="CELL DIVISION CONTROL PROTEIN 25"/>
    <property type="match status" value="1"/>
</dbReference>
<evidence type="ECO:0000313" key="6">
    <source>
        <dbReference type="EMBL" id="KAJ3221092.1"/>
    </source>
</evidence>
<proteinExistence type="predicted"/>
<keyword evidence="1 2" id="KW-0344">Guanine-nucleotide releasing factor</keyword>
<keyword evidence="4" id="KW-0732">Signal</keyword>
<feature type="chain" id="PRO_5042214793" evidence="4">
    <location>
        <begin position="21"/>
        <end position="832"/>
    </location>
</feature>
<gene>
    <name evidence="6" type="primary">RALGPS2_2</name>
    <name evidence="6" type="ORF">HK099_003786</name>
</gene>
<organism evidence="6 7">
    <name type="scientific">Clydaea vesicula</name>
    <dbReference type="NCBI Taxonomy" id="447962"/>
    <lineage>
        <taxon>Eukaryota</taxon>
        <taxon>Fungi</taxon>
        <taxon>Fungi incertae sedis</taxon>
        <taxon>Chytridiomycota</taxon>
        <taxon>Chytridiomycota incertae sedis</taxon>
        <taxon>Chytridiomycetes</taxon>
        <taxon>Lobulomycetales</taxon>
        <taxon>Lobulomycetaceae</taxon>
        <taxon>Clydaea</taxon>
    </lineage>
</organism>